<keyword evidence="15" id="KW-1185">Reference proteome</keyword>
<proteinExistence type="inferred from homology"/>
<name>A0A1H4EVS2_9GAMM</name>
<feature type="binding site" evidence="11">
    <location>
        <position position="121"/>
    </location>
    <ligand>
        <name>S-adenosyl-L-methionine</name>
        <dbReference type="ChEBI" id="CHEBI:59789"/>
    </ligand>
</feature>
<evidence type="ECO:0000259" key="13">
    <source>
        <dbReference type="Pfam" id="PF01728"/>
    </source>
</evidence>
<evidence type="ECO:0000256" key="5">
    <source>
        <dbReference type="ARBA" id="ARBA00037569"/>
    </source>
</evidence>
<keyword evidence="2 11" id="KW-0489">Methyltransferase</keyword>
<dbReference type="STRING" id="525918.SAMN05660964_02734"/>
<dbReference type="OrthoDB" id="9790080at2"/>
<evidence type="ECO:0000256" key="1">
    <source>
        <dbReference type="ARBA" id="ARBA00022552"/>
    </source>
</evidence>
<evidence type="ECO:0000256" key="11">
    <source>
        <dbReference type="HAMAP-Rule" id="MF_01547"/>
    </source>
</evidence>
<dbReference type="AlphaFoldDB" id="A0A1H4EVS2"/>
<protein>
    <recommendedName>
        <fullName evidence="7 11">Ribosomal RNA large subunit methyltransferase E</fullName>
        <ecNumber evidence="6 11">2.1.1.166</ecNumber>
    </recommendedName>
    <alternativeName>
        <fullName evidence="9 11">23S rRNA Um2552 methyltransferase</fullName>
    </alternativeName>
    <alternativeName>
        <fullName evidence="8 11">rRNA (uridine-2'-O-)-methyltransferase</fullName>
    </alternativeName>
</protein>
<evidence type="ECO:0000256" key="3">
    <source>
        <dbReference type="ARBA" id="ARBA00022679"/>
    </source>
</evidence>
<keyword evidence="11" id="KW-0963">Cytoplasm</keyword>
<dbReference type="RefSeq" id="WP_093069510.1">
    <property type="nucleotide sequence ID" value="NZ_FNQP01000017.1"/>
</dbReference>
<dbReference type="InterPro" id="IPR002877">
    <property type="entry name" value="RNA_MeTrfase_FtsJ_dom"/>
</dbReference>
<dbReference type="GO" id="GO:0005737">
    <property type="term" value="C:cytoplasm"/>
    <property type="evidence" value="ECO:0007669"/>
    <property type="project" value="UniProtKB-SubCell"/>
</dbReference>
<feature type="binding site" evidence="11">
    <location>
        <position position="80"/>
    </location>
    <ligand>
        <name>S-adenosyl-L-methionine</name>
        <dbReference type="ChEBI" id="CHEBI:59789"/>
    </ligand>
</feature>
<comment type="subcellular location">
    <subcellularLocation>
        <location evidence="11">Cytoplasm</location>
    </subcellularLocation>
</comment>
<keyword evidence="4 11" id="KW-0949">S-adenosyl-L-methionine</keyword>
<feature type="binding site" evidence="11">
    <location>
        <position position="62"/>
    </location>
    <ligand>
        <name>S-adenosyl-L-methionine</name>
        <dbReference type="ChEBI" id="CHEBI:59789"/>
    </ligand>
</feature>
<dbReference type="InterPro" id="IPR050082">
    <property type="entry name" value="RNA_methyltr_RlmE"/>
</dbReference>
<dbReference type="HAMAP" id="MF_01547">
    <property type="entry name" value="RNA_methyltr_E"/>
    <property type="match status" value="1"/>
</dbReference>
<evidence type="ECO:0000256" key="8">
    <source>
        <dbReference type="ARBA" id="ARBA00041995"/>
    </source>
</evidence>
<reference evidence="14 15" key="1">
    <citation type="submission" date="2016-10" db="EMBL/GenBank/DDBJ databases">
        <authorList>
            <person name="de Groot N.N."/>
        </authorList>
    </citation>
    <scope>NUCLEOTIDE SEQUENCE [LARGE SCALE GENOMIC DNA]</scope>
    <source>
        <strain evidence="14 15">DSM 21228</strain>
    </source>
</reference>
<dbReference type="EMBL" id="FNQP01000017">
    <property type="protein sequence ID" value="SEA89134.1"/>
    <property type="molecule type" value="Genomic_DNA"/>
</dbReference>
<dbReference type="Pfam" id="PF01728">
    <property type="entry name" value="FtsJ"/>
    <property type="match status" value="1"/>
</dbReference>
<evidence type="ECO:0000256" key="10">
    <source>
        <dbReference type="ARBA" id="ARBA00048970"/>
    </source>
</evidence>
<evidence type="ECO:0000256" key="2">
    <source>
        <dbReference type="ARBA" id="ARBA00022603"/>
    </source>
</evidence>
<feature type="domain" description="Ribosomal RNA methyltransferase FtsJ" evidence="13">
    <location>
        <begin position="28"/>
        <end position="204"/>
    </location>
</feature>
<feature type="binding site" evidence="11">
    <location>
        <position position="96"/>
    </location>
    <ligand>
        <name>S-adenosyl-L-methionine</name>
        <dbReference type="ChEBI" id="CHEBI:59789"/>
    </ligand>
</feature>
<evidence type="ECO:0000256" key="4">
    <source>
        <dbReference type="ARBA" id="ARBA00022691"/>
    </source>
</evidence>
<evidence type="ECO:0000256" key="6">
    <source>
        <dbReference type="ARBA" id="ARBA00038861"/>
    </source>
</evidence>
<evidence type="ECO:0000256" key="7">
    <source>
        <dbReference type="ARBA" id="ARBA00041129"/>
    </source>
</evidence>
<keyword evidence="1 11" id="KW-0698">rRNA processing</keyword>
<dbReference type="Gene3D" id="3.40.50.150">
    <property type="entry name" value="Vaccinia Virus protein VP39"/>
    <property type="match status" value="1"/>
</dbReference>
<dbReference type="SUPFAM" id="SSF53335">
    <property type="entry name" value="S-adenosyl-L-methionine-dependent methyltransferases"/>
    <property type="match status" value="1"/>
</dbReference>
<dbReference type="PANTHER" id="PTHR10920:SF18">
    <property type="entry name" value="RRNA METHYLTRANSFERASE 2, MITOCHONDRIAL"/>
    <property type="match status" value="1"/>
</dbReference>
<dbReference type="FunFam" id="3.40.50.150:FF:000005">
    <property type="entry name" value="Ribosomal RNA large subunit methyltransferase E"/>
    <property type="match status" value="1"/>
</dbReference>
<sequence length="206" mass="22890">MARSKSSQRWLGEHFSDEYVKKAQQEGYRSRAVYKLQEIQDKDRLLQPGMNVVDLGAAPGGWSQYATKFVGQKGRIVASDILPIDPLPFVEFVLGDFREESVLTEILSLLGGDKADLVISDMAPNMSGVDAVDQPRSIHLCELALDMARQVLKPSGTFLVKLFQGDGSEAFLRDVRSSFKTVKVRKPAASRPRSREVYVLAQGFVL</sequence>
<dbReference type="GO" id="GO:0008650">
    <property type="term" value="F:rRNA (uridine-2'-O-)-methyltransferase activity"/>
    <property type="evidence" value="ECO:0007669"/>
    <property type="project" value="UniProtKB-UniRule"/>
</dbReference>
<dbReference type="PANTHER" id="PTHR10920">
    <property type="entry name" value="RIBOSOMAL RNA METHYLTRANSFERASE"/>
    <property type="match status" value="1"/>
</dbReference>
<organism evidence="14 15">
    <name type="scientific">Thiothrix caldifontis</name>
    <dbReference type="NCBI Taxonomy" id="525918"/>
    <lineage>
        <taxon>Bacteria</taxon>
        <taxon>Pseudomonadati</taxon>
        <taxon>Pseudomonadota</taxon>
        <taxon>Gammaproteobacteria</taxon>
        <taxon>Thiotrichales</taxon>
        <taxon>Thiotrichaceae</taxon>
        <taxon>Thiothrix</taxon>
    </lineage>
</organism>
<evidence type="ECO:0000313" key="15">
    <source>
        <dbReference type="Proteomes" id="UP000199397"/>
    </source>
</evidence>
<comment type="catalytic activity">
    <reaction evidence="10 11">
        <text>uridine(2552) in 23S rRNA + S-adenosyl-L-methionine = 2'-O-methyluridine(2552) in 23S rRNA + S-adenosyl-L-homocysteine + H(+)</text>
        <dbReference type="Rhea" id="RHEA:42720"/>
        <dbReference type="Rhea" id="RHEA-COMP:10202"/>
        <dbReference type="Rhea" id="RHEA-COMP:10203"/>
        <dbReference type="ChEBI" id="CHEBI:15378"/>
        <dbReference type="ChEBI" id="CHEBI:57856"/>
        <dbReference type="ChEBI" id="CHEBI:59789"/>
        <dbReference type="ChEBI" id="CHEBI:65315"/>
        <dbReference type="ChEBI" id="CHEBI:74478"/>
        <dbReference type="EC" id="2.1.1.166"/>
    </reaction>
</comment>
<keyword evidence="3 11" id="KW-0808">Transferase</keyword>
<feature type="binding site" evidence="11">
    <location>
        <position position="60"/>
    </location>
    <ligand>
        <name>S-adenosyl-L-methionine</name>
        <dbReference type="ChEBI" id="CHEBI:59789"/>
    </ligand>
</feature>
<gene>
    <name evidence="11" type="primary">rlmE</name>
    <name evidence="11" type="synonym">ftsJ</name>
    <name evidence="11" type="synonym">rrmJ</name>
    <name evidence="14" type="ORF">SAMN05660964_02734</name>
</gene>
<evidence type="ECO:0000256" key="12">
    <source>
        <dbReference type="PIRSR" id="PIRSR005461-1"/>
    </source>
</evidence>
<dbReference type="PIRSF" id="PIRSF005461">
    <property type="entry name" value="23S_rRNA_mtase"/>
    <property type="match status" value="1"/>
</dbReference>
<evidence type="ECO:0000256" key="9">
    <source>
        <dbReference type="ARBA" id="ARBA00042745"/>
    </source>
</evidence>
<dbReference type="Proteomes" id="UP000199397">
    <property type="component" value="Unassembled WGS sequence"/>
</dbReference>
<comment type="similarity">
    <text evidence="11">Belongs to the class I-like SAM-binding methyltransferase superfamily. RNA methyltransferase RlmE family.</text>
</comment>
<evidence type="ECO:0000313" key="14">
    <source>
        <dbReference type="EMBL" id="SEA89134.1"/>
    </source>
</evidence>
<accession>A0A1H4EVS2</accession>
<dbReference type="EC" id="2.1.1.166" evidence="6 11"/>
<dbReference type="NCBIfam" id="NF008390">
    <property type="entry name" value="PRK11188.1"/>
    <property type="match status" value="1"/>
</dbReference>
<feature type="active site" description="Proton acceptor" evidence="11 12">
    <location>
        <position position="161"/>
    </location>
</feature>
<dbReference type="InterPro" id="IPR029063">
    <property type="entry name" value="SAM-dependent_MTases_sf"/>
</dbReference>
<comment type="function">
    <text evidence="5 11">Specifically methylates the uridine in position 2552 of 23S rRNA at the 2'-O position of the ribose in the fully assembled 50S ribosomal subunit.</text>
</comment>
<dbReference type="InterPro" id="IPR015507">
    <property type="entry name" value="rRNA-MeTfrase_E"/>
</dbReference>